<gene>
    <name evidence="1" type="ORF">F4821DRAFT_38445</name>
</gene>
<proteinExistence type="predicted"/>
<evidence type="ECO:0000313" key="2">
    <source>
        <dbReference type="Proteomes" id="UP001497680"/>
    </source>
</evidence>
<name>A0ACC0DBR9_9PEZI</name>
<protein>
    <submittedName>
        <fullName evidence="1">Uncharacterized protein</fullName>
    </submittedName>
</protein>
<reference evidence="1 2" key="1">
    <citation type="journal article" date="2022" name="New Phytol.">
        <title>Ecological generalism drives hyperdiversity of secondary metabolite gene clusters in xylarialean endophytes.</title>
        <authorList>
            <person name="Franco M.E.E."/>
            <person name="Wisecaver J.H."/>
            <person name="Arnold A.E."/>
            <person name="Ju Y.M."/>
            <person name="Slot J.C."/>
            <person name="Ahrendt S."/>
            <person name="Moore L.P."/>
            <person name="Eastman K.E."/>
            <person name="Scott K."/>
            <person name="Konkel Z."/>
            <person name="Mondo S.J."/>
            <person name="Kuo A."/>
            <person name="Hayes R.D."/>
            <person name="Haridas S."/>
            <person name="Andreopoulos B."/>
            <person name="Riley R."/>
            <person name="LaButti K."/>
            <person name="Pangilinan J."/>
            <person name="Lipzen A."/>
            <person name="Amirebrahimi M."/>
            <person name="Yan J."/>
            <person name="Adam C."/>
            <person name="Keymanesh K."/>
            <person name="Ng V."/>
            <person name="Louie K."/>
            <person name="Northen T."/>
            <person name="Drula E."/>
            <person name="Henrissat B."/>
            <person name="Hsieh H.M."/>
            <person name="Youens-Clark K."/>
            <person name="Lutzoni F."/>
            <person name="Miadlikowska J."/>
            <person name="Eastwood D.C."/>
            <person name="Hamelin R.C."/>
            <person name="Grigoriev I.V."/>
            <person name="U'Ren J.M."/>
        </authorList>
    </citation>
    <scope>NUCLEOTIDE SEQUENCE [LARGE SCALE GENOMIC DNA]</scope>
    <source>
        <strain evidence="1 2">ER1909</strain>
    </source>
</reference>
<organism evidence="1 2">
    <name type="scientific">Hypoxylon rubiginosum</name>
    <dbReference type="NCBI Taxonomy" id="110542"/>
    <lineage>
        <taxon>Eukaryota</taxon>
        <taxon>Fungi</taxon>
        <taxon>Dikarya</taxon>
        <taxon>Ascomycota</taxon>
        <taxon>Pezizomycotina</taxon>
        <taxon>Sordariomycetes</taxon>
        <taxon>Xylariomycetidae</taxon>
        <taxon>Xylariales</taxon>
        <taxon>Hypoxylaceae</taxon>
        <taxon>Hypoxylon</taxon>
    </lineage>
</organism>
<accession>A0ACC0DBR9</accession>
<sequence>MLVRDGRVRPLAVVIPLILSIAGFILAMIALFAGTGSQQQALEDYHLIAINMSDFGHDLIPTATSSGSQPTATDSDSSIWDQIEDGLQDLGDDVVDELNDIANDVADKLAAELGISQWYSIHVMTACEGNFAPNATSPGAWYNTTNCTAQSAGVQFNLTDILQREIDEGPLDINAADVPLPSSIQETINYVNSFLLATFVLYVLGAAFSGLSFLSCIAVLTLTLRRDGIGRGAILANVVIATLAVLALALASAIATAVSKKGVSEINDKGAEAGISAIEGTKFMTISWVAFAVMFVTLLFWCVSCCLPRRRRAATAWGDKTPRVSTDSNRGLLGRFRRRR</sequence>
<dbReference type="EMBL" id="MU394292">
    <property type="protein sequence ID" value="KAI6090199.1"/>
    <property type="molecule type" value="Genomic_DNA"/>
</dbReference>
<dbReference type="Proteomes" id="UP001497680">
    <property type="component" value="Unassembled WGS sequence"/>
</dbReference>
<keyword evidence="2" id="KW-1185">Reference proteome</keyword>
<evidence type="ECO:0000313" key="1">
    <source>
        <dbReference type="EMBL" id="KAI6090199.1"/>
    </source>
</evidence>
<comment type="caution">
    <text evidence="1">The sequence shown here is derived from an EMBL/GenBank/DDBJ whole genome shotgun (WGS) entry which is preliminary data.</text>
</comment>